<sequence length="127" mass="13017">MLSPNAAKHYLQQSRARLISHVLLVSGLRQGRTPPRPMSNAAVSLQSSCFTKARGVGTEPHSDGMARRSEWLRNGGAGWWSSGGDGLKGDAPETVAQGGEEMGVERVVGDGASGVGGCRVAGGMGGA</sequence>
<reference evidence="1 2" key="1">
    <citation type="submission" date="2018-06" db="EMBL/GenBank/DDBJ databases">
        <title>The Genome of Cuscuta australis (Dodder) Provides Insight into the Evolution of Plant Parasitism.</title>
        <authorList>
            <person name="Liu H."/>
        </authorList>
    </citation>
    <scope>NUCLEOTIDE SEQUENCE [LARGE SCALE GENOMIC DNA]</scope>
    <source>
        <strain evidence="2">cv. Yunnan</strain>
        <tissue evidence="1">Vines</tissue>
    </source>
</reference>
<gene>
    <name evidence="1" type="ORF">DM860_007843</name>
</gene>
<organism evidence="1 2">
    <name type="scientific">Cuscuta australis</name>
    <dbReference type="NCBI Taxonomy" id="267555"/>
    <lineage>
        <taxon>Eukaryota</taxon>
        <taxon>Viridiplantae</taxon>
        <taxon>Streptophyta</taxon>
        <taxon>Embryophyta</taxon>
        <taxon>Tracheophyta</taxon>
        <taxon>Spermatophyta</taxon>
        <taxon>Magnoliopsida</taxon>
        <taxon>eudicotyledons</taxon>
        <taxon>Gunneridae</taxon>
        <taxon>Pentapetalae</taxon>
        <taxon>asterids</taxon>
        <taxon>lamiids</taxon>
        <taxon>Solanales</taxon>
        <taxon>Convolvulaceae</taxon>
        <taxon>Cuscuteae</taxon>
        <taxon>Cuscuta</taxon>
        <taxon>Cuscuta subgen. Grammica</taxon>
        <taxon>Cuscuta sect. Cleistogrammica</taxon>
    </lineage>
</organism>
<evidence type="ECO:0000313" key="2">
    <source>
        <dbReference type="Proteomes" id="UP000249390"/>
    </source>
</evidence>
<proteinExistence type="predicted"/>
<dbReference type="AlphaFoldDB" id="A0A328E0M4"/>
<dbReference type="Proteomes" id="UP000249390">
    <property type="component" value="Unassembled WGS sequence"/>
</dbReference>
<evidence type="ECO:0000313" key="1">
    <source>
        <dbReference type="EMBL" id="RAL50169.1"/>
    </source>
</evidence>
<accession>A0A328E0M4</accession>
<keyword evidence="2" id="KW-1185">Reference proteome</keyword>
<dbReference type="EMBL" id="NQVE01000067">
    <property type="protein sequence ID" value="RAL50169.1"/>
    <property type="molecule type" value="Genomic_DNA"/>
</dbReference>
<protein>
    <submittedName>
        <fullName evidence="1">Uncharacterized protein</fullName>
    </submittedName>
</protein>
<name>A0A328E0M4_9ASTE</name>
<comment type="caution">
    <text evidence="1">The sequence shown here is derived from an EMBL/GenBank/DDBJ whole genome shotgun (WGS) entry which is preliminary data.</text>
</comment>